<sequence length="99" mass="11035">MKHSGQTNRLLKRPRGSDAILEKTTDISEGPTKRCRLSQYHDAEDQPEPPEASLTYDSQVVLPRGGHSSNELTSEAWSLSHPLAGQYSDLDPILTFDEE</sequence>
<protein>
    <submittedName>
        <fullName evidence="2">Uncharacterized protein</fullName>
    </submittedName>
</protein>
<dbReference type="EMBL" id="MVGC01000270">
    <property type="protein sequence ID" value="RJE20871.1"/>
    <property type="molecule type" value="Genomic_DNA"/>
</dbReference>
<gene>
    <name evidence="2" type="ORF">PHISCL_06794</name>
</gene>
<evidence type="ECO:0000313" key="3">
    <source>
        <dbReference type="Proteomes" id="UP000266188"/>
    </source>
</evidence>
<comment type="caution">
    <text evidence="2">The sequence shown here is derived from an EMBL/GenBank/DDBJ whole genome shotgun (WGS) entry which is preliminary data.</text>
</comment>
<evidence type="ECO:0000256" key="1">
    <source>
        <dbReference type="SAM" id="MobiDB-lite"/>
    </source>
</evidence>
<proteinExistence type="predicted"/>
<name>A0A3A2ZV20_9EURO</name>
<evidence type="ECO:0000313" key="2">
    <source>
        <dbReference type="EMBL" id="RJE20871.1"/>
    </source>
</evidence>
<keyword evidence="3" id="KW-1185">Reference proteome</keyword>
<accession>A0A3A2ZV20</accession>
<reference evidence="3" key="1">
    <citation type="submission" date="2017-02" db="EMBL/GenBank/DDBJ databases">
        <authorList>
            <person name="Tafer H."/>
            <person name="Lopandic K."/>
        </authorList>
    </citation>
    <scope>NUCLEOTIDE SEQUENCE [LARGE SCALE GENOMIC DNA]</scope>
    <source>
        <strain evidence="3">CBS 366.77</strain>
    </source>
</reference>
<feature type="region of interest" description="Disordered" evidence="1">
    <location>
        <begin position="1"/>
        <end position="34"/>
    </location>
</feature>
<dbReference type="Proteomes" id="UP000266188">
    <property type="component" value="Unassembled WGS sequence"/>
</dbReference>
<organism evidence="2 3">
    <name type="scientific">Aspergillus sclerotialis</name>
    <dbReference type="NCBI Taxonomy" id="2070753"/>
    <lineage>
        <taxon>Eukaryota</taxon>
        <taxon>Fungi</taxon>
        <taxon>Dikarya</taxon>
        <taxon>Ascomycota</taxon>
        <taxon>Pezizomycotina</taxon>
        <taxon>Eurotiomycetes</taxon>
        <taxon>Eurotiomycetidae</taxon>
        <taxon>Eurotiales</taxon>
        <taxon>Aspergillaceae</taxon>
        <taxon>Aspergillus</taxon>
        <taxon>Aspergillus subgen. Polypaecilum</taxon>
    </lineage>
</organism>
<dbReference type="AlphaFoldDB" id="A0A3A2ZV20"/>